<protein>
    <submittedName>
        <fullName evidence="2">Uncharacterized protein</fullName>
    </submittedName>
</protein>
<dbReference type="RefSeq" id="WP_202828576.1">
    <property type="nucleotide sequence ID" value="NZ_JAEUXJ010000020.1"/>
</dbReference>
<gene>
    <name evidence="2" type="ORF">JMJ55_26235</name>
</gene>
<evidence type="ECO:0000256" key="1">
    <source>
        <dbReference type="SAM" id="MobiDB-lite"/>
    </source>
</evidence>
<dbReference type="Proteomes" id="UP000606490">
    <property type="component" value="Unassembled WGS sequence"/>
</dbReference>
<evidence type="ECO:0000313" key="3">
    <source>
        <dbReference type="Proteomes" id="UP000606490"/>
    </source>
</evidence>
<dbReference type="EMBL" id="JAEUXJ010000020">
    <property type="protein sequence ID" value="MBL6458835.1"/>
    <property type="molecule type" value="Genomic_DNA"/>
</dbReference>
<name>A0ABS1VAZ2_9PROT</name>
<evidence type="ECO:0000313" key="2">
    <source>
        <dbReference type="EMBL" id="MBL6458835.1"/>
    </source>
</evidence>
<reference evidence="2 3" key="1">
    <citation type="submission" date="2021-01" db="EMBL/GenBank/DDBJ databases">
        <title>Belnapia mucosa sp. nov. and Belnapia arida sp. nov., isolated from the Tabernas Desert (Almeria, Spain).</title>
        <authorList>
            <person name="Molina-Menor E."/>
            <person name="Vidal-Verdu A."/>
            <person name="Calonge A."/>
            <person name="Satari L."/>
            <person name="Pereto Magraner J."/>
            <person name="Porcar Miralles M."/>
        </authorList>
    </citation>
    <scope>NUCLEOTIDE SEQUENCE [LARGE SCALE GENOMIC DNA]</scope>
    <source>
        <strain evidence="2 3">T6</strain>
    </source>
</reference>
<accession>A0ABS1VAZ2</accession>
<sequence>MELEPTPPITHVMPIWEPSAQEPASEQAKPVPLPTITPVAELRDPHGPKPGMPKATRRFADPFAEDDDRANCIRCGYLVEQKREARGLKTCSLCD</sequence>
<keyword evidence="3" id="KW-1185">Reference proteome</keyword>
<feature type="region of interest" description="Disordered" evidence="1">
    <location>
        <begin position="19"/>
        <end position="57"/>
    </location>
</feature>
<proteinExistence type="predicted"/>
<comment type="caution">
    <text evidence="2">The sequence shown here is derived from an EMBL/GenBank/DDBJ whole genome shotgun (WGS) entry which is preliminary data.</text>
</comment>
<organism evidence="2 3">
    <name type="scientific">Belnapia mucosa</name>
    <dbReference type="NCBI Taxonomy" id="2804532"/>
    <lineage>
        <taxon>Bacteria</taxon>
        <taxon>Pseudomonadati</taxon>
        <taxon>Pseudomonadota</taxon>
        <taxon>Alphaproteobacteria</taxon>
        <taxon>Acetobacterales</taxon>
        <taxon>Roseomonadaceae</taxon>
        <taxon>Belnapia</taxon>
    </lineage>
</organism>